<dbReference type="Proteomes" id="UP000293852">
    <property type="component" value="Unassembled WGS sequence"/>
</dbReference>
<keyword evidence="1" id="KW-0378">Hydrolase</keyword>
<dbReference type="Pfam" id="PF01156">
    <property type="entry name" value="IU_nuc_hydro"/>
    <property type="match status" value="1"/>
</dbReference>
<organism evidence="4 5">
    <name type="scientific">Xylanimonas ulmi</name>
    <dbReference type="NCBI Taxonomy" id="228973"/>
    <lineage>
        <taxon>Bacteria</taxon>
        <taxon>Bacillati</taxon>
        <taxon>Actinomycetota</taxon>
        <taxon>Actinomycetes</taxon>
        <taxon>Micrococcales</taxon>
        <taxon>Promicromonosporaceae</taxon>
        <taxon>Xylanimonas</taxon>
    </lineage>
</organism>
<dbReference type="InterPro" id="IPR001910">
    <property type="entry name" value="Inosine/uridine_hydrolase_dom"/>
</dbReference>
<accession>A0A4Q7M314</accession>
<dbReference type="GO" id="GO:0008477">
    <property type="term" value="F:purine nucleosidase activity"/>
    <property type="evidence" value="ECO:0007669"/>
    <property type="project" value="TreeGrafter"/>
</dbReference>
<dbReference type="PANTHER" id="PTHR12304:SF4">
    <property type="entry name" value="URIDINE NUCLEOSIDASE"/>
    <property type="match status" value="1"/>
</dbReference>
<evidence type="ECO:0000256" key="1">
    <source>
        <dbReference type="ARBA" id="ARBA00022801"/>
    </source>
</evidence>
<name>A0A4Q7M314_9MICO</name>
<dbReference type="EMBL" id="SGWX01000001">
    <property type="protein sequence ID" value="RZS62296.1"/>
    <property type="molecule type" value="Genomic_DNA"/>
</dbReference>
<protein>
    <submittedName>
        <fullName evidence="4">Purine nucleosidase</fullName>
    </submittedName>
</protein>
<evidence type="ECO:0000256" key="2">
    <source>
        <dbReference type="ARBA" id="ARBA00023295"/>
    </source>
</evidence>
<proteinExistence type="predicted"/>
<evidence type="ECO:0000313" key="5">
    <source>
        <dbReference type="Proteomes" id="UP000293852"/>
    </source>
</evidence>
<dbReference type="GO" id="GO:0005829">
    <property type="term" value="C:cytosol"/>
    <property type="evidence" value="ECO:0007669"/>
    <property type="project" value="TreeGrafter"/>
</dbReference>
<dbReference type="InterPro" id="IPR023186">
    <property type="entry name" value="IUNH"/>
</dbReference>
<evidence type="ECO:0000259" key="3">
    <source>
        <dbReference type="Pfam" id="PF01156"/>
    </source>
</evidence>
<dbReference type="InterPro" id="IPR036452">
    <property type="entry name" value="Ribo_hydro-like"/>
</dbReference>
<feature type="domain" description="Inosine/uridine-preferring nucleoside hydrolase" evidence="3">
    <location>
        <begin position="1"/>
        <end position="291"/>
    </location>
</feature>
<dbReference type="AlphaFoldDB" id="A0A4Q7M314"/>
<dbReference type="GO" id="GO:0006152">
    <property type="term" value="P:purine nucleoside catabolic process"/>
    <property type="evidence" value="ECO:0007669"/>
    <property type="project" value="TreeGrafter"/>
</dbReference>
<sequence length="313" mass="33386">MDCDTGFDDALAMIVVSRATDYHLVGISTVVGNTSLENTTANTLAVVEAFGIEAPVYRGAAKPLAQDPQTIEDLLGGAAMGTVGRAFPPAARRTVEPLDAISALVRALEAGPLTILGTGPLTNIAMALNLRPDLADRVERLVFMGGSATTGNHTAAAEFNTFADPESLDAVLRSGIPIEMFGLNVTRQVPIRTAEEDALRASGQPHAALLADHVGFYLRMIDKVTPRPMALHDPTAAAYLAWPQLFELQDVRMAVELHGTHTRGETVCEFRVPRKGQPNARAAVCADGEEVMRRVLDVLLGARWAPDGQEEAT</sequence>
<keyword evidence="2" id="KW-0326">Glycosidase</keyword>
<reference evidence="4 5" key="1">
    <citation type="submission" date="2019-02" db="EMBL/GenBank/DDBJ databases">
        <title>Sequencing the genomes of 1000 actinobacteria strains.</title>
        <authorList>
            <person name="Klenk H.-P."/>
        </authorList>
    </citation>
    <scope>NUCLEOTIDE SEQUENCE [LARGE SCALE GENOMIC DNA]</scope>
    <source>
        <strain evidence="4 5">DSM 16932</strain>
    </source>
</reference>
<keyword evidence="5" id="KW-1185">Reference proteome</keyword>
<dbReference type="SUPFAM" id="SSF53590">
    <property type="entry name" value="Nucleoside hydrolase"/>
    <property type="match status" value="1"/>
</dbReference>
<comment type="caution">
    <text evidence="4">The sequence shown here is derived from an EMBL/GenBank/DDBJ whole genome shotgun (WGS) entry which is preliminary data.</text>
</comment>
<gene>
    <name evidence="4" type="ORF">EV386_2624</name>
</gene>
<dbReference type="Gene3D" id="3.90.245.10">
    <property type="entry name" value="Ribonucleoside hydrolase-like"/>
    <property type="match status" value="1"/>
</dbReference>
<evidence type="ECO:0000313" key="4">
    <source>
        <dbReference type="EMBL" id="RZS62296.1"/>
    </source>
</evidence>
<dbReference type="PANTHER" id="PTHR12304">
    <property type="entry name" value="INOSINE-URIDINE PREFERRING NUCLEOSIDE HYDROLASE"/>
    <property type="match status" value="1"/>
</dbReference>